<reference evidence="3" key="3">
    <citation type="journal article" date="2022" name="bioRxiv">
        <title>A global pangenome for the wheat fungal pathogen Pyrenophora tritici-repentis and prediction of effector protein structural homology.</title>
        <authorList>
            <person name="Moolhuijzen P."/>
            <person name="See P.T."/>
            <person name="Shi G."/>
            <person name="Powell H.R."/>
            <person name="Cockram J."/>
            <person name="Jorgensen L.N."/>
            <person name="Benslimane H."/>
            <person name="Strelkov S.E."/>
            <person name="Turner J."/>
            <person name="Liu Z."/>
            <person name="Moffat C.S."/>
        </authorList>
    </citation>
    <scope>NUCLEOTIDE SEQUENCE</scope>
    <source>
        <strain evidence="3">86-124</strain>
    </source>
</reference>
<evidence type="ECO:0000313" key="2">
    <source>
        <dbReference type="EMBL" id="KAF7578938.1"/>
    </source>
</evidence>
<reference evidence="2 4" key="1">
    <citation type="journal article" date="2018" name="BMC Genomics">
        <title>Comparative genomics of the wheat fungal pathogen Pyrenophora tritici-repentis reveals chromosomal variations and genome plasticity.</title>
        <authorList>
            <person name="Moolhuijzen P."/>
            <person name="See P.T."/>
            <person name="Hane J.K."/>
            <person name="Shi G."/>
            <person name="Liu Z."/>
            <person name="Oliver R.P."/>
            <person name="Moffat C.S."/>
        </authorList>
    </citation>
    <scope>NUCLEOTIDE SEQUENCE [LARGE SCALE GENOMIC DNA]</scope>
    <source>
        <strain evidence="2">M4</strain>
    </source>
</reference>
<name>A0A316ZR67_9PLEO</name>
<dbReference type="EMBL" id="NQIK02000001">
    <property type="protein sequence ID" value="KAF7578938.1"/>
    <property type="molecule type" value="Genomic_DNA"/>
</dbReference>
<evidence type="ECO:0000259" key="1">
    <source>
        <dbReference type="Pfam" id="PF24864"/>
    </source>
</evidence>
<dbReference type="PANTHER" id="PTHR38790:SF8">
    <property type="entry name" value="F-BOX DOMAIN-CONTAINING PROTEIN"/>
    <property type="match status" value="1"/>
</dbReference>
<accession>A0A316ZR67</accession>
<protein>
    <recommendedName>
        <fullName evidence="1">DUF7730 domain-containing protein</fullName>
    </recommendedName>
</protein>
<feature type="domain" description="DUF7730" evidence="1">
    <location>
        <begin position="24"/>
        <end position="226"/>
    </location>
</feature>
<dbReference type="OrthoDB" id="4757095at2759"/>
<evidence type="ECO:0000313" key="3">
    <source>
        <dbReference type="EMBL" id="KAI1512813.1"/>
    </source>
</evidence>
<reference evidence="3" key="2">
    <citation type="submission" date="2021-05" db="EMBL/GenBank/DDBJ databases">
        <authorList>
            <person name="Moolhuijzen P.M."/>
            <person name="Moffat C.S."/>
        </authorList>
    </citation>
    <scope>NUCLEOTIDE SEQUENCE</scope>
    <source>
        <strain evidence="3">86-124</strain>
    </source>
</reference>
<dbReference type="PANTHER" id="PTHR38790">
    <property type="entry name" value="2EXR DOMAIN-CONTAINING PROTEIN-RELATED"/>
    <property type="match status" value="1"/>
</dbReference>
<dbReference type="Proteomes" id="UP000249757">
    <property type="component" value="Unassembled WGS sequence"/>
</dbReference>
<sequence length="401" mass="45221">MARDSLFSPVHTRGVYAPKKLRGFLALPAEIRNQIYNYYFEAENHCEITRKSHQPQQQKKPLTVKLCSALIAPTPISSAPDTSNTVPVIRFTRCLGNYNIIQGLQTNWLGSLYALSLVCKQVYAETVTYMYLTTVFIFDAPKRMTNFFDVVSSTRLGCITKLQLHYDTYGHPKSTHNVIWQDKHGRSWHRVCKAASKKLVNLQSLTIWAQIHDCAPKFTLREKWIEPLLQFRRLNRQKDLTRKAATAESAQSIGSCSCLQSVTVHVQTRWSKNPLAAFRNNRSLARASTALHLLYGQAISLAIMGAAEYEAMSGFKAAWEVDGCFFGVFSNNTIFIDLLLNPNVPIVLASAPSSPTFRFITTPRLPSLCHTTNATLRPPSTPTNPTRIFEIRILTQLKVPD</sequence>
<proteinExistence type="predicted"/>
<reference evidence="5" key="4">
    <citation type="journal article" date="2022" name="Microb. Genom.">
        <title>A global pangenome for the wheat fungal pathogen Pyrenophora tritici-repentis and prediction of effector protein structural homology.</title>
        <authorList>
            <person name="Moolhuijzen P.M."/>
            <person name="See P.T."/>
            <person name="Shi G."/>
            <person name="Powell H.R."/>
            <person name="Cockram J."/>
            <person name="Jorgensen L.N."/>
            <person name="Benslimane H."/>
            <person name="Strelkov S.E."/>
            <person name="Turner J."/>
            <person name="Liu Z."/>
            <person name="Moffat C.S."/>
        </authorList>
    </citation>
    <scope>NUCLEOTIDE SEQUENCE [LARGE SCALE GENOMIC DNA]</scope>
</reference>
<organism evidence="3 5">
    <name type="scientific">Pyrenophora tritici-repentis</name>
    <dbReference type="NCBI Taxonomy" id="45151"/>
    <lineage>
        <taxon>Eukaryota</taxon>
        <taxon>Fungi</taxon>
        <taxon>Dikarya</taxon>
        <taxon>Ascomycota</taxon>
        <taxon>Pezizomycotina</taxon>
        <taxon>Dothideomycetes</taxon>
        <taxon>Pleosporomycetidae</taxon>
        <taxon>Pleosporales</taxon>
        <taxon>Pleosporineae</taxon>
        <taxon>Pleosporaceae</taxon>
        <taxon>Pyrenophora</taxon>
    </lineage>
</organism>
<dbReference type="InterPro" id="IPR056632">
    <property type="entry name" value="DUF7730"/>
</dbReference>
<evidence type="ECO:0000313" key="5">
    <source>
        <dbReference type="Proteomes" id="UP000249757"/>
    </source>
</evidence>
<evidence type="ECO:0000313" key="4">
    <source>
        <dbReference type="Proteomes" id="UP000245464"/>
    </source>
</evidence>
<dbReference type="EMBL" id="NRDI02000010">
    <property type="protein sequence ID" value="KAI1512813.1"/>
    <property type="molecule type" value="Genomic_DNA"/>
</dbReference>
<keyword evidence="5" id="KW-1185">Reference proteome</keyword>
<gene>
    <name evidence="3" type="ORF">Ptr86124_007833</name>
    <name evidence="2" type="ORF">PtrM4_031780</name>
</gene>
<dbReference type="Pfam" id="PF24864">
    <property type="entry name" value="DUF7730"/>
    <property type="match status" value="1"/>
</dbReference>
<dbReference type="Proteomes" id="UP000245464">
    <property type="component" value="Chromosome 1"/>
</dbReference>
<comment type="caution">
    <text evidence="3">The sequence shown here is derived from an EMBL/GenBank/DDBJ whole genome shotgun (WGS) entry which is preliminary data.</text>
</comment>
<dbReference type="AlphaFoldDB" id="A0A316ZR67"/>